<reference evidence="3 4" key="1">
    <citation type="journal article" date="2013" name="Environ. Microbiol.">
        <title>Complete genome, catabolic sub-proteomes and key-metabolites of Desulfobacula toluolica Tol2, a marine, aromatic compound-degrading, sulfate-reducing bacterium.</title>
        <authorList>
            <person name="Wohlbrand L."/>
            <person name="Jacob J.H."/>
            <person name="Kube M."/>
            <person name="Mussmann M."/>
            <person name="Jarling R."/>
            <person name="Beck A."/>
            <person name="Amann R."/>
            <person name="Wilkes H."/>
            <person name="Reinhardt R."/>
            <person name="Rabus R."/>
        </authorList>
    </citation>
    <scope>NUCLEOTIDE SEQUENCE [LARGE SCALE GENOMIC DNA]</scope>
    <source>
        <strain evidence="4">DSM 7467 / Tol2</strain>
    </source>
</reference>
<feature type="transmembrane region" description="Helical" evidence="2">
    <location>
        <begin position="918"/>
        <end position="951"/>
    </location>
</feature>
<evidence type="ECO:0000313" key="3">
    <source>
        <dbReference type="EMBL" id="CCK82171.1"/>
    </source>
</evidence>
<keyword evidence="2" id="KW-0812">Transmembrane</keyword>
<proteinExistence type="predicted"/>
<dbReference type="InterPro" id="IPR027417">
    <property type="entry name" value="P-loop_NTPase"/>
</dbReference>
<evidence type="ECO:0000256" key="1">
    <source>
        <dbReference type="SAM" id="MobiDB-lite"/>
    </source>
</evidence>
<dbReference type="EMBL" id="FO203503">
    <property type="protein sequence ID" value="CCK82171.1"/>
    <property type="molecule type" value="Genomic_DNA"/>
</dbReference>
<dbReference type="HOGENOM" id="CLU_292985_0_0_7"/>
<keyword evidence="2" id="KW-0472">Membrane</keyword>
<feature type="transmembrane region" description="Helical" evidence="2">
    <location>
        <begin position="1004"/>
        <end position="1025"/>
    </location>
</feature>
<sequence length="1038" mass="117415">MPESIVDENITELANRFNNCEYEVIPKFLERLQKPEAPLIELGIDIETFARTIALHWPSATNSAATAADEIPPDVFYDYGVAMEIEEYYLNYRHAHFKAHLLAAEITKAKTPDESLKRIKVAENFIKLLETQTTPIVLPSIEAIQHHIWDRSRATSKKGSIRCALYMTDKNCQNSGQAGSLEIGLFKGSGRIYPSLQISHRVRTPDFQLAEKMAAVAAGLPGYLDAVWTLRFDKEETIDSSIPLQGPSLGLPLAIVLKGLLSNQFPCEKIEQSFATGAVVDADGTLAPVGAVNAKIKSLLQEVKVDYLLTAAGQDDALLKQLKVRLFSAETLDELFDKLSDRVKALSTLSGGNRFAWMRDLNSPFFQKQHIPVSSFIPLDIIDDGEQIQAGNVSGRYAYWMEQDHTCLCGTPASGKTTLLLYFMNQMSNRQGITPVYMDLANPLLYDVLAYDDSFTSHTLTQIVLTACNSSGLVAAETIEQLITHGRLLLIFDHLEKLSFARRKAILDYLEKNFSIRSLIVTDTFPVRLKISEWKAIEILPLDKEPNRINQWFQQRHLSPDQCKDAYRWFFECYKEIKYPITFTSSAEENYFQELKQKDPSDLDDIGKINREWFHEYGGQAQCILTPLFIDALAANFARYHPMPPAPNFPGVPSNTRSYPGAIELMCRYFELSYDNSERRDLQARAMASIAWHSITEQKYRFTREDIQRWAEKMVYPSDPMITKAMAKEYDISVQQVDSLLPQIIKEVLFKAGPIEEQLSIFFDTLPGGRFSFRIPITKIYLAQDHVRYSGRSLFPQVKKGQQREQLQSSEKIKTTGKQRSDISLFPPDVNIINSIYHIGTAVLAIQITLVALGYGVRLLLLEHTNTAPAEAIVAATVLIGLTSIFHLQTLIKKWETGNWGSFATEVYPAMGKFTMLGLITALSFLGSILCARLSIGMGIIFSAVCFMALYSNILRWTRLGQIPVPWINISFHTHFFILFITWMIVCAEHFFPTLTSWYSGDASFFRILFYEIKIILPVVFVLFLQCAQLASNSRIKS</sequence>
<feature type="region of interest" description="Disordered" evidence="1">
    <location>
        <begin position="800"/>
        <end position="820"/>
    </location>
</feature>
<dbReference type="PATRIC" id="fig|651182.5.peg.4725"/>
<protein>
    <submittedName>
        <fullName evidence="3">Uncharacterized protein</fullName>
    </submittedName>
</protein>
<keyword evidence="2" id="KW-1133">Transmembrane helix</keyword>
<gene>
    <name evidence="3" type="ordered locus">TOL2_C40160</name>
</gene>
<dbReference type="InterPro" id="IPR014721">
    <property type="entry name" value="Ribsml_uS5_D2-typ_fold_subgr"/>
</dbReference>
<dbReference type="KEGG" id="dto:TOL2_C40160"/>
<dbReference type="Proteomes" id="UP000007347">
    <property type="component" value="Chromosome"/>
</dbReference>
<dbReference type="AlphaFoldDB" id="K0NKS9"/>
<dbReference type="Gene3D" id="3.30.230.10">
    <property type="match status" value="1"/>
</dbReference>
<organism evidence="3 4">
    <name type="scientific">Desulfobacula toluolica (strain DSM 7467 / Tol2)</name>
    <dbReference type="NCBI Taxonomy" id="651182"/>
    <lineage>
        <taxon>Bacteria</taxon>
        <taxon>Pseudomonadati</taxon>
        <taxon>Thermodesulfobacteriota</taxon>
        <taxon>Desulfobacteria</taxon>
        <taxon>Desulfobacterales</taxon>
        <taxon>Desulfobacteraceae</taxon>
        <taxon>Desulfobacula</taxon>
    </lineage>
</organism>
<feature type="transmembrane region" description="Helical" evidence="2">
    <location>
        <begin position="836"/>
        <end position="861"/>
    </location>
</feature>
<dbReference type="Gene3D" id="3.40.50.300">
    <property type="entry name" value="P-loop containing nucleotide triphosphate hydrolases"/>
    <property type="match status" value="1"/>
</dbReference>
<dbReference type="STRING" id="651182.TOL2_C40160"/>
<dbReference type="RefSeq" id="WP_014959351.1">
    <property type="nucleotide sequence ID" value="NC_018645.1"/>
</dbReference>
<feature type="transmembrane region" description="Helical" evidence="2">
    <location>
        <begin position="873"/>
        <end position="892"/>
    </location>
</feature>
<keyword evidence="4" id="KW-1185">Reference proteome</keyword>
<accession>K0NKS9</accession>
<dbReference type="SUPFAM" id="SSF52540">
    <property type="entry name" value="P-loop containing nucleoside triphosphate hydrolases"/>
    <property type="match status" value="1"/>
</dbReference>
<feature type="transmembrane region" description="Helical" evidence="2">
    <location>
        <begin position="972"/>
        <end position="992"/>
    </location>
</feature>
<evidence type="ECO:0000313" key="4">
    <source>
        <dbReference type="Proteomes" id="UP000007347"/>
    </source>
</evidence>
<evidence type="ECO:0000256" key="2">
    <source>
        <dbReference type="SAM" id="Phobius"/>
    </source>
</evidence>
<name>K0NKS9_DESTT</name>